<comment type="caution">
    <text evidence="2">The sequence shown here is derived from an EMBL/GenBank/DDBJ whole genome shotgun (WGS) entry which is preliminary data.</text>
</comment>
<reference evidence="2" key="1">
    <citation type="journal article" date="2020" name="Nat. Commun.">
        <title>Large-scale genome sequencing of mycorrhizal fungi provides insights into the early evolution of symbiotic traits.</title>
        <authorList>
            <person name="Miyauchi S."/>
            <person name="Kiss E."/>
            <person name="Kuo A."/>
            <person name="Drula E."/>
            <person name="Kohler A."/>
            <person name="Sanchez-Garcia M."/>
            <person name="Morin E."/>
            <person name="Andreopoulos B."/>
            <person name="Barry K.W."/>
            <person name="Bonito G."/>
            <person name="Buee M."/>
            <person name="Carver A."/>
            <person name="Chen C."/>
            <person name="Cichocki N."/>
            <person name="Clum A."/>
            <person name="Culley D."/>
            <person name="Crous P.W."/>
            <person name="Fauchery L."/>
            <person name="Girlanda M."/>
            <person name="Hayes R.D."/>
            <person name="Keri Z."/>
            <person name="LaButti K."/>
            <person name="Lipzen A."/>
            <person name="Lombard V."/>
            <person name="Magnuson J."/>
            <person name="Maillard F."/>
            <person name="Murat C."/>
            <person name="Nolan M."/>
            <person name="Ohm R.A."/>
            <person name="Pangilinan J."/>
            <person name="Pereira M.F."/>
            <person name="Perotto S."/>
            <person name="Peter M."/>
            <person name="Pfister S."/>
            <person name="Riley R."/>
            <person name="Sitrit Y."/>
            <person name="Stielow J.B."/>
            <person name="Szollosi G."/>
            <person name="Zifcakova L."/>
            <person name="Stursova M."/>
            <person name="Spatafora J.W."/>
            <person name="Tedersoo L."/>
            <person name="Vaario L.M."/>
            <person name="Yamada A."/>
            <person name="Yan M."/>
            <person name="Wang P."/>
            <person name="Xu J."/>
            <person name="Bruns T."/>
            <person name="Baldrian P."/>
            <person name="Vilgalys R."/>
            <person name="Dunand C."/>
            <person name="Henrissat B."/>
            <person name="Grigoriev I.V."/>
            <person name="Hibbett D."/>
            <person name="Nagy L.G."/>
            <person name="Martin F.M."/>
        </authorList>
    </citation>
    <scope>NUCLEOTIDE SEQUENCE</scope>
    <source>
        <strain evidence="2">UH-Tt-Lm1</strain>
    </source>
</reference>
<evidence type="ECO:0000256" key="1">
    <source>
        <dbReference type="SAM" id="MobiDB-lite"/>
    </source>
</evidence>
<feature type="region of interest" description="Disordered" evidence="1">
    <location>
        <begin position="500"/>
        <end position="552"/>
    </location>
</feature>
<accession>A0A9P6HIC7</accession>
<evidence type="ECO:0000313" key="2">
    <source>
        <dbReference type="EMBL" id="KAF9787993.1"/>
    </source>
</evidence>
<organism evidence="2 3">
    <name type="scientific">Thelephora terrestris</name>
    <dbReference type="NCBI Taxonomy" id="56493"/>
    <lineage>
        <taxon>Eukaryota</taxon>
        <taxon>Fungi</taxon>
        <taxon>Dikarya</taxon>
        <taxon>Basidiomycota</taxon>
        <taxon>Agaricomycotina</taxon>
        <taxon>Agaricomycetes</taxon>
        <taxon>Thelephorales</taxon>
        <taxon>Thelephoraceae</taxon>
        <taxon>Thelephora</taxon>
    </lineage>
</organism>
<reference evidence="2" key="2">
    <citation type="submission" date="2020-11" db="EMBL/GenBank/DDBJ databases">
        <authorList>
            <consortium name="DOE Joint Genome Institute"/>
            <person name="Kuo A."/>
            <person name="Miyauchi S."/>
            <person name="Kiss E."/>
            <person name="Drula E."/>
            <person name="Kohler A."/>
            <person name="Sanchez-Garcia M."/>
            <person name="Andreopoulos B."/>
            <person name="Barry K.W."/>
            <person name="Bonito G."/>
            <person name="Buee M."/>
            <person name="Carver A."/>
            <person name="Chen C."/>
            <person name="Cichocki N."/>
            <person name="Clum A."/>
            <person name="Culley D."/>
            <person name="Crous P.W."/>
            <person name="Fauchery L."/>
            <person name="Girlanda M."/>
            <person name="Hayes R."/>
            <person name="Keri Z."/>
            <person name="Labutti K."/>
            <person name="Lipzen A."/>
            <person name="Lombard V."/>
            <person name="Magnuson J."/>
            <person name="Maillard F."/>
            <person name="Morin E."/>
            <person name="Murat C."/>
            <person name="Nolan M."/>
            <person name="Ohm R."/>
            <person name="Pangilinan J."/>
            <person name="Pereira M."/>
            <person name="Perotto S."/>
            <person name="Peter M."/>
            <person name="Riley R."/>
            <person name="Sitrit Y."/>
            <person name="Stielow B."/>
            <person name="Szollosi G."/>
            <person name="Zifcakova L."/>
            <person name="Stursova M."/>
            <person name="Spatafora J.W."/>
            <person name="Tedersoo L."/>
            <person name="Vaario L.-M."/>
            <person name="Yamada A."/>
            <person name="Yan M."/>
            <person name="Wang P."/>
            <person name="Xu J."/>
            <person name="Bruns T."/>
            <person name="Baldrian P."/>
            <person name="Vilgalys R."/>
            <person name="Henrissat B."/>
            <person name="Grigoriev I.V."/>
            <person name="Hibbett D."/>
            <person name="Nagy L.G."/>
            <person name="Martin F.M."/>
        </authorList>
    </citation>
    <scope>NUCLEOTIDE SEQUENCE</scope>
    <source>
        <strain evidence="2">UH-Tt-Lm1</strain>
    </source>
</reference>
<feature type="compositionally biased region" description="Polar residues" evidence="1">
    <location>
        <begin position="500"/>
        <end position="524"/>
    </location>
</feature>
<feature type="compositionally biased region" description="Low complexity" evidence="1">
    <location>
        <begin position="20"/>
        <end position="36"/>
    </location>
</feature>
<name>A0A9P6HIC7_9AGAM</name>
<dbReference type="OrthoDB" id="10457659at2759"/>
<dbReference type="EMBL" id="WIUZ02000004">
    <property type="protein sequence ID" value="KAF9787993.1"/>
    <property type="molecule type" value="Genomic_DNA"/>
</dbReference>
<feature type="region of interest" description="Disordered" evidence="1">
    <location>
        <begin position="1"/>
        <end position="48"/>
    </location>
</feature>
<protein>
    <submittedName>
        <fullName evidence="2">Uncharacterized protein</fullName>
    </submittedName>
</protein>
<keyword evidence="3" id="KW-1185">Reference proteome</keyword>
<evidence type="ECO:0000313" key="3">
    <source>
        <dbReference type="Proteomes" id="UP000736335"/>
    </source>
</evidence>
<gene>
    <name evidence="2" type="ORF">BJ322DRAFT_1046400</name>
</gene>
<feature type="region of interest" description="Disordered" evidence="1">
    <location>
        <begin position="337"/>
        <end position="358"/>
    </location>
</feature>
<dbReference type="AlphaFoldDB" id="A0A9P6HIC7"/>
<dbReference type="Proteomes" id="UP000736335">
    <property type="component" value="Unassembled WGS sequence"/>
</dbReference>
<proteinExistence type="predicted"/>
<sequence>MSGVEGKSRRRISNPSHMSQGEQQQAQPVQQTEVAPAGPTNSLPAIGDDQWNKDITGILTSNAHNNLVGLDFNPNVLLQTLKDADNTITQLKAEKKMLEIKTRDLSAHLALANNRINFSKQDAHSMWKEVIYYREKHHVLQRQHQEVLRAHSSCATGPPERPYFHLLQELEKLQDMYRHILGQNTTLKFEVQRLMQQCVNGGLIPPPQNYVVTPLPALQPSATHPGIARRTSEPTVGHQQQLQVPVQYSQAAQPGPVARQFVSPPSNAYATNPPVALNPAIVAGPIQAYNYHRAQFPQSQHTAAQMMPPPRQQGRSPVLQQHIPATRPRQVVDLTEDEDEPLHKRPRMASDPNVYTQHSVGSATPFQHQIHAQMPAPAPYQVLQQRILQSRSQVAPSDRLQGQIVQQYYSQRSGTGSADQYQQVSPPTASTYFTRYGTNTHPNVPTPSTSVPPVMESYGIVTGEQGTTQTQNQPPNGQMQAFGQPRQVYTDPAYSVDFTSSAAGAGTSHTGSPNERSAGNSTARLTPAVAPSDSVPLSPRAATNGHMHGREPSLPMLTDEQASQMHSDVADSMFTEPNEGDETQARTCMLCDHRRRLGILPASPPPFFKPTTGEMYSHLQAQHSESLDMGEQDWKRDLFGMGPISD</sequence>
<feature type="region of interest" description="Disordered" evidence="1">
    <location>
        <begin position="411"/>
        <end position="431"/>
    </location>
</feature>